<gene>
    <name evidence="3" type="ORF">SAMN02745910_01174</name>
</gene>
<organism evidence="3 4">
    <name type="scientific">Priestia endophytica DSM 13796</name>
    <dbReference type="NCBI Taxonomy" id="1121089"/>
    <lineage>
        <taxon>Bacteria</taxon>
        <taxon>Bacillati</taxon>
        <taxon>Bacillota</taxon>
        <taxon>Bacilli</taxon>
        <taxon>Bacillales</taxon>
        <taxon>Bacillaceae</taxon>
        <taxon>Priestia</taxon>
    </lineage>
</organism>
<evidence type="ECO:0000256" key="1">
    <source>
        <dbReference type="SAM" id="MobiDB-lite"/>
    </source>
</evidence>
<evidence type="ECO:0000313" key="3">
    <source>
        <dbReference type="EMBL" id="SFQ37983.1"/>
    </source>
</evidence>
<name>A0A1I5Y1B7_9BACI</name>
<evidence type="ECO:0000313" key="4">
    <source>
        <dbReference type="Proteomes" id="UP000182762"/>
    </source>
</evidence>
<dbReference type="EMBL" id="FOXX01000002">
    <property type="protein sequence ID" value="SFQ37983.1"/>
    <property type="molecule type" value="Genomic_DNA"/>
</dbReference>
<keyword evidence="4" id="KW-1185">Reference proteome</keyword>
<proteinExistence type="predicted"/>
<dbReference type="RefSeq" id="WP_061803609.1">
    <property type="nucleotide sequence ID" value="NZ_FOXX01000002.1"/>
</dbReference>
<sequence>MYKKLGLIGLAASISLVGCSEKSDSKAREETTMQDEHQHKEEHSGTEKVPADLQKAKHPHFKVGSEAIIISDHMEGMKGAQATVEGAYNTVAYVVSYKPTTGGKTVKNHKWVIQEEIKNAENETTEKGDKVILKANHMKGMKGAEATIVSAKETTVYMVSYTSKTSGEELKNHKWVTEDELEEIK</sequence>
<dbReference type="Pfam" id="PF07563">
    <property type="entry name" value="DUF1541"/>
    <property type="match status" value="2"/>
</dbReference>
<feature type="domain" description="DUF1541" evidence="2">
    <location>
        <begin position="127"/>
        <end position="178"/>
    </location>
</feature>
<dbReference type="Gene3D" id="2.30.30.1210">
    <property type="entry name" value="Domain of unknown function DUF1541"/>
    <property type="match status" value="1"/>
</dbReference>
<protein>
    <recommendedName>
        <fullName evidence="2">DUF1541 domain-containing protein</fullName>
    </recommendedName>
</protein>
<accession>A0A1I5Y1B7</accession>
<feature type="region of interest" description="Disordered" evidence="1">
    <location>
        <begin position="21"/>
        <end position="49"/>
    </location>
</feature>
<dbReference type="Proteomes" id="UP000182762">
    <property type="component" value="Unassembled WGS sequence"/>
</dbReference>
<comment type="caution">
    <text evidence="3">The sequence shown here is derived from an EMBL/GenBank/DDBJ whole genome shotgun (WGS) entry which is preliminary data.</text>
</comment>
<reference evidence="3 4" key="1">
    <citation type="submission" date="2016-10" db="EMBL/GenBank/DDBJ databases">
        <authorList>
            <person name="Varghese N."/>
            <person name="Submissions S."/>
        </authorList>
    </citation>
    <scope>NUCLEOTIDE SEQUENCE [LARGE SCALE GENOMIC DNA]</scope>
    <source>
        <strain evidence="3 4">DSM 13796</strain>
    </source>
</reference>
<dbReference type="InterPro" id="IPR011438">
    <property type="entry name" value="DUF1541"/>
</dbReference>
<feature type="domain" description="DUF1541" evidence="2">
    <location>
        <begin position="63"/>
        <end position="114"/>
    </location>
</feature>
<evidence type="ECO:0000259" key="2">
    <source>
        <dbReference type="Pfam" id="PF07563"/>
    </source>
</evidence>
<dbReference type="GeneID" id="93709902"/>
<dbReference type="PROSITE" id="PS51257">
    <property type="entry name" value="PROKAR_LIPOPROTEIN"/>
    <property type="match status" value="1"/>
</dbReference>